<evidence type="ECO:0000259" key="3">
    <source>
        <dbReference type="PROSITE" id="PS51737"/>
    </source>
</evidence>
<evidence type="ECO:0000256" key="1">
    <source>
        <dbReference type="SAM" id="Coils"/>
    </source>
</evidence>
<feature type="domain" description="Resolvase/invertase-type recombinase catalytic" evidence="2">
    <location>
        <begin position="10"/>
        <end position="155"/>
    </location>
</feature>
<dbReference type="CDD" id="cd00338">
    <property type="entry name" value="Ser_Recombinase"/>
    <property type="match status" value="1"/>
</dbReference>
<dbReference type="Gene3D" id="3.90.1750.20">
    <property type="entry name" value="Putative Large Serine Recombinase, Chain B, Domain 2"/>
    <property type="match status" value="1"/>
</dbReference>
<comment type="caution">
    <text evidence="4">The sequence shown here is derived from an EMBL/GenBank/DDBJ whole genome shotgun (WGS) entry which is preliminary data.</text>
</comment>
<feature type="domain" description="Recombinase" evidence="3">
    <location>
        <begin position="161"/>
        <end position="288"/>
    </location>
</feature>
<dbReference type="PROSITE" id="PS51737">
    <property type="entry name" value="RECOMBINASE_DNA_BIND"/>
    <property type="match status" value="1"/>
</dbReference>
<evidence type="ECO:0000259" key="2">
    <source>
        <dbReference type="PROSITE" id="PS51736"/>
    </source>
</evidence>
<dbReference type="InterPro" id="IPR050639">
    <property type="entry name" value="SSR_resolvase"/>
</dbReference>
<reference evidence="4 5" key="1">
    <citation type="submission" date="2018-06" db="EMBL/GenBank/DDBJ databases">
        <title>Genomic Encyclopedia of Type Strains, Phase I: the one thousand microbial genomes (KMG-I) project.</title>
        <authorList>
            <person name="Kyrpides N."/>
        </authorList>
    </citation>
    <scope>NUCLEOTIDE SEQUENCE [LARGE SCALE GENOMIC DNA]</scope>
    <source>
        <strain evidence="4 5">DSM 19573</strain>
    </source>
</reference>
<dbReference type="GO" id="GO:0000150">
    <property type="term" value="F:DNA strand exchange activity"/>
    <property type="evidence" value="ECO:0007669"/>
    <property type="project" value="InterPro"/>
</dbReference>
<keyword evidence="1" id="KW-0175">Coiled coil</keyword>
<sequence>MIKAGTKKIRAAAYCRVSTEKDEQLLSLRTQKEFFEEYADKMGYELVGLYADEGISGTKLKNRKQFNRMMQDAERGLFDRVYVKDVSRLARNVVDFLQSIRRLKALNIDCQFVTANMSANDGELTLTILAAVAQEESSNLSKRVKFGKSKNAEKGRVPNLVYGYDKEIGNYFDLRVNPFEADVVRRIFDLYINGGYGANKIANILNKEFIRTKRNCNWSQLAICRILKNQIYIGKVINGKEQVEDFLTGKRIKTSIEEQHIADKPELAIISKPDFEKAQLLLKTRIDAFKAGEQRHSNKFPFSTLIKCGCCGRSFRRISREWTSSTYIKWVCSKRNIDGAGACNNDTLVDEKDLLDEIKDYLSKVITSKEKLFEKTINEFKRKYKLGFDEFDEKQLEEELSRLKKAKDKQTKMYEADIITIEELKERTSDLNIAIRKIENELSAIKGNTSTFDRLETIVKKYCGNVNDVLSTENLDNAMLKKVIDKIVVSGDGKIRVYLRLFKELELDL</sequence>
<name>A0A318XL82_9FIRM</name>
<dbReference type="InterPro" id="IPR036162">
    <property type="entry name" value="Resolvase-like_N_sf"/>
</dbReference>
<dbReference type="InterPro" id="IPR011109">
    <property type="entry name" value="DNA_bind_recombinase_dom"/>
</dbReference>
<organism evidence="4 5">
    <name type="scientific">Ruminiclostridium sufflavum DSM 19573</name>
    <dbReference type="NCBI Taxonomy" id="1121337"/>
    <lineage>
        <taxon>Bacteria</taxon>
        <taxon>Bacillati</taxon>
        <taxon>Bacillota</taxon>
        <taxon>Clostridia</taxon>
        <taxon>Eubacteriales</taxon>
        <taxon>Oscillospiraceae</taxon>
        <taxon>Ruminiclostridium</taxon>
    </lineage>
</organism>
<protein>
    <submittedName>
        <fullName evidence="4">DNA invertase Pin-like site-specific DNA recombinase</fullName>
    </submittedName>
</protein>
<dbReference type="Pfam" id="PF00239">
    <property type="entry name" value="Resolvase"/>
    <property type="match status" value="1"/>
</dbReference>
<dbReference type="GO" id="GO:0003677">
    <property type="term" value="F:DNA binding"/>
    <property type="evidence" value="ECO:0007669"/>
    <property type="project" value="InterPro"/>
</dbReference>
<evidence type="ECO:0000313" key="4">
    <source>
        <dbReference type="EMBL" id="PYG88283.1"/>
    </source>
</evidence>
<dbReference type="SMART" id="SM00857">
    <property type="entry name" value="Resolvase"/>
    <property type="match status" value="1"/>
</dbReference>
<dbReference type="SUPFAM" id="SSF53041">
    <property type="entry name" value="Resolvase-like"/>
    <property type="match status" value="1"/>
</dbReference>
<dbReference type="InterPro" id="IPR006119">
    <property type="entry name" value="Resolv_N"/>
</dbReference>
<dbReference type="AlphaFoldDB" id="A0A318XL82"/>
<dbReference type="EMBL" id="QKMR01000007">
    <property type="protein sequence ID" value="PYG88283.1"/>
    <property type="molecule type" value="Genomic_DNA"/>
</dbReference>
<dbReference type="InterPro" id="IPR038109">
    <property type="entry name" value="DNA_bind_recomb_sf"/>
</dbReference>
<dbReference type="PANTHER" id="PTHR30461:SF23">
    <property type="entry name" value="DNA RECOMBINASE-RELATED"/>
    <property type="match status" value="1"/>
</dbReference>
<feature type="coiled-coil region" evidence="1">
    <location>
        <begin position="393"/>
        <end position="441"/>
    </location>
</feature>
<dbReference type="Pfam" id="PF07508">
    <property type="entry name" value="Recombinase"/>
    <property type="match status" value="1"/>
</dbReference>
<evidence type="ECO:0000313" key="5">
    <source>
        <dbReference type="Proteomes" id="UP000248132"/>
    </source>
</evidence>
<keyword evidence="5" id="KW-1185">Reference proteome</keyword>
<dbReference type="PANTHER" id="PTHR30461">
    <property type="entry name" value="DNA-INVERTASE FROM LAMBDOID PROPHAGE"/>
    <property type="match status" value="1"/>
</dbReference>
<dbReference type="Pfam" id="PF13408">
    <property type="entry name" value="Zn_ribbon_recom"/>
    <property type="match status" value="1"/>
</dbReference>
<proteinExistence type="predicted"/>
<dbReference type="Proteomes" id="UP000248132">
    <property type="component" value="Unassembled WGS sequence"/>
</dbReference>
<dbReference type="InterPro" id="IPR025827">
    <property type="entry name" value="Zn_ribbon_recom_dom"/>
</dbReference>
<dbReference type="Gene3D" id="3.40.50.1390">
    <property type="entry name" value="Resolvase, N-terminal catalytic domain"/>
    <property type="match status" value="1"/>
</dbReference>
<dbReference type="PROSITE" id="PS51736">
    <property type="entry name" value="RECOMBINASES_3"/>
    <property type="match status" value="1"/>
</dbReference>
<dbReference type="RefSeq" id="WP_242981187.1">
    <property type="nucleotide sequence ID" value="NZ_QKMR01000007.1"/>
</dbReference>
<gene>
    <name evidence="4" type="ORF">LY28_01625</name>
</gene>
<accession>A0A318XL82</accession>